<feature type="signal peptide" evidence="1">
    <location>
        <begin position="1"/>
        <end position="30"/>
    </location>
</feature>
<reference evidence="2" key="1">
    <citation type="journal article" date="2012" name="Proc. Natl. Acad. Sci. U.S.A.">
        <title>Antigenic diversity is generated by distinct evolutionary mechanisms in African trypanosome species.</title>
        <authorList>
            <person name="Jackson A.P."/>
            <person name="Berry A."/>
            <person name="Aslett M."/>
            <person name="Allison H.C."/>
            <person name="Burton P."/>
            <person name="Vavrova-Anderson J."/>
            <person name="Brown R."/>
            <person name="Browne H."/>
            <person name="Corton N."/>
            <person name="Hauser H."/>
            <person name="Gamble J."/>
            <person name="Gilderthorp R."/>
            <person name="Marcello L."/>
            <person name="McQuillan J."/>
            <person name="Otto T.D."/>
            <person name="Quail M.A."/>
            <person name="Sanders M.J."/>
            <person name="van Tonder A."/>
            <person name="Ginger M.L."/>
            <person name="Field M.C."/>
            <person name="Barry J.D."/>
            <person name="Hertz-Fowler C."/>
            <person name="Berriman M."/>
        </authorList>
    </citation>
    <scope>NUCLEOTIDE SEQUENCE</scope>
    <source>
        <strain evidence="2">IL3000</strain>
    </source>
</reference>
<gene>
    <name evidence="2" type="ORF">TCIL3000_10_570</name>
</gene>
<evidence type="ECO:0008006" key="3">
    <source>
        <dbReference type="Google" id="ProtNLM"/>
    </source>
</evidence>
<organism evidence="2">
    <name type="scientific">Trypanosoma congolense (strain IL3000)</name>
    <dbReference type="NCBI Taxonomy" id="1068625"/>
    <lineage>
        <taxon>Eukaryota</taxon>
        <taxon>Discoba</taxon>
        <taxon>Euglenozoa</taxon>
        <taxon>Kinetoplastea</taxon>
        <taxon>Metakinetoplastina</taxon>
        <taxon>Trypanosomatida</taxon>
        <taxon>Trypanosomatidae</taxon>
        <taxon>Trypanosoma</taxon>
        <taxon>Nannomonas</taxon>
    </lineage>
</organism>
<accession>G0UV83</accession>
<proteinExistence type="predicted"/>
<evidence type="ECO:0000313" key="2">
    <source>
        <dbReference type="EMBL" id="CCC93298.1"/>
    </source>
</evidence>
<dbReference type="AlphaFoldDB" id="G0UV83"/>
<name>G0UV83_TRYCI</name>
<evidence type="ECO:0000256" key="1">
    <source>
        <dbReference type="SAM" id="SignalP"/>
    </source>
</evidence>
<keyword evidence="1" id="KW-0732">Signal</keyword>
<dbReference type="VEuPathDB" id="TriTrypDB:TcIL3000_10_570"/>
<dbReference type="EMBL" id="HE575323">
    <property type="protein sequence ID" value="CCC93298.1"/>
    <property type="molecule type" value="Genomic_DNA"/>
</dbReference>
<protein>
    <recommendedName>
        <fullName evidence="3">Leishmanolysin-like peptidase</fullName>
    </recommendedName>
</protein>
<feature type="chain" id="PRO_5003410441" description="Leishmanolysin-like peptidase" evidence="1">
    <location>
        <begin position="31"/>
        <end position="309"/>
    </location>
</feature>
<sequence length="309" mass="32908">MVPPPASVGLGMRRFSRVIAFLFLIGPLSQLPQQAKGKRAGDAAESSAAPSFRCMRPFASLPRFSSASMDVADNCRMRRFVVVNASARMKCVLERGVAESNGAPGMGRASDPTCAVTLHTNFRLLNDGEKSLDDTSSASGGGVVDAYRFSLRLRALNKSVIHYKGFDGNGYSMCCSLIEGAACRWEEDCGAGKNVNVDCLKGPVPKEPLVVSCPLYNRQGEGGDANFQGRFTNPLHRSAVGWWEARLEFWRVGGTSDREVLGRLLVPFRLTEDDISLAGSTKAASASGAVVGVALAAVQPPASGKSEDL</sequence>